<gene>
    <name evidence="2" type="ORF">Slati_3901700</name>
</gene>
<sequence length="314" mass="36664">MAFVLPKGIIHEIEKRLRSFLERHCRHGCLKVAWDQVCKLIEEGGLGVRDILALNSAMMSQRLWEVIQNSSSSIWVQWVYSVRLRGTTIWTVSLTGGSWSWRKMLRLRTHMLPNVTCHIGDGHDCIKWGMGRGQFDNTALTNFFRPPGPKVGWSSLFLGHFKIPRNAFTLWLVILGRLFTLDKPWLRHLDGMCILCSDGLVETHQHLFFDCQYAQRCISSIRRSVRFPWPYWDWTNGISWASSRWREKHVVNAAYRALLASLVYHVWQERNRRRFQSTERTPSVLGHCILEECKQRIISAELSNSISTHALYRL</sequence>
<proteinExistence type="predicted"/>
<dbReference type="PANTHER" id="PTHR33116:SF76">
    <property type="entry name" value="DUF4283 DOMAIN-CONTAINING PROTEIN"/>
    <property type="match status" value="1"/>
</dbReference>
<evidence type="ECO:0000313" key="2">
    <source>
        <dbReference type="EMBL" id="KAL0405878.1"/>
    </source>
</evidence>
<dbReference type="EMBL" id="JACGWN010000014">
    <property type="protein sequence ID" value="KAL0405878.1"/>
    <property type="molecule type" value="Genomic_DNA"/>
</dbReference>
<dbReference type="InterPro" id="IPR026960">
    <property type="entry name" value="RVT-Znf"/>
</dbReference>
<evidence type="ECO:0000259" key="1">
    <source>
        <dbReference type="Pfam" id="PF13966"/>
    </source>
</evidence>
<protein>
    <recommendedName>
        <fullName evidence="1">Reverse transcriptase zinc-binding domain-containing protein</fullName>
    </recommendedName>
</protein>
<dbReference type="Pfam" id="PF13966">
    <property type="entry name" value="zf-RVT"/>
    <property type="match status" value="1"/>
</dbReference>
<reference evidence="2" key="2">
    <citation type="journal article" date="2024" name="Plant">
        <title>Genomic evolution and insights into agronomic trait innovations of Sesamum species.</title>
        <authorList>
            <person name="Miao H."/>
            <person name="Wang L."/>
            <person name="Qu L."/>
            <person name="Liu H."/>
            <person name="Sun Y."/>
            <person name="Le M."/>
            <person name="Wang Q."/>
            <person name="Wei S."/>
            <person name="Zheng Y."/>
            <person name="Lin W."/>
            <person name="Duan Y."/>
            <person name="Cao H."/>
            <person name="Xiong S."/>
            <person name="Wang X."/>
            <person name="Wei L."/>
            <person name="Li C."/>
            <person name="Ma Q."/>
            <person name="Ju M."/>
            <person name="Zhao R."/>
            <person name="Li G."/>
            <person name="Mu C."/>
            <person name="Tian Q."/>
            <person name="Mei H."/>
            <person name="Zhang T."/>
            <person name="Gao T."/>
            <person name="Zhang H."/>
        </authorList>
    </citation>
    <scope>NUCLEOTIDE SEQUENCE</scope>
    <source>
        <strain evidence="2">KEN1</strain>
    </source>
</reference>
<comment type="caution">
    <text evidence="2">The sequence shown here is derived from an EMBL/GenBank/DDBJ whole genome shotgun (WGS) entry which is preliminary data.</text>
</comment>
<dbReference type="AlphaFoldDB" id="A0AAW2TMZ7"/>
<dbReference type="PANTHER" id="PTHR33116">
    <property type="entry name" value="REVERSE TRANSCRIPTASE ZINC-BINDING DOMAIN-CONTAINING PROTEIN-RELATED-RELATED"/>
    <property type="match status" value="1"/>
</dbReference>
<feature type="domain" description="Reverse transcriptase zinc-binding" evidence="1">
    <location>
        <begin position="142"/>
        <end position="216"/>
    </location>
</feature>
<name>A0AAW2TMZ7_9LAMI</name>
<reference evidence="2" key="1">
    <citation type="submission" date="2020-06" db="EMBL/GenBank/DDBJ databases">
        <authorList>
            <person name="Li T."/>
            <person name="Hu X."/>
            <person name="Zhang T."/>
            <person name="Song X."/>
            <person name="Zhang H."/>
            <person name="Dai N."/>
            <person name="Sheng W."/>
            <person name="Hou X."/>
            <person name="Wei L."/>
        </authorList>
    </citation>
    <scope>NUCLEOTIDE SEQUENCE</scope>
    <source>
        <strain evidence="2">KEN1</strain>
        <tissue evidence="2">Leaf</tissue>
    </source>
</reference>
<accession>A0AAW2TMZ7</accession>
<organism evidence="2">
    <name type="scientific">Sesamum latifolium</name>
    <dbReference type="NCBI Taxonomy" id="2727402"/>
    <lineage>
        <taxon>Eukaryota</taxon>
        <taxon>Viridiplantae</taxon>
        <taxon>Streptophyta</taxon>
        <taxon>Embryophyta</taxon>
        <taxon>Tracheophyta</taxon>
        <taxon>Spermatophyta</taxon>
        <taxon>Magnoliopsida</taxon>
        <taxon>eudicotyledons</taxon>
        <taxon>Gunneridae</taxon>
        <taxon>Pentapetalae</taxon>
        <taxon>asterids</taxon>
        <taxon>lamiids</taxon>
        <taxon>Lamiales</taxon>
        <taxon>Pedaliaceae</taxon>
        <taxon>Sesamum</taxon>
    </lineage>
</organism>